<keyword evidence="3" id="KW-0479">Metal-binding</keyword>
<dbReference type="GO" id="GO:0005524">
    <property type="term" value="F:ATP binding"/>
    <property type="evidence" value="ECO:0007669"/>
    <property type="project" value="UniProtKB-KW"/>
</dbReference>
<feature type="binding site" evidence="3">
    <location>
        <position position="288"/>
    </location>
    <ligand>
        <name>Mg(2+)</name>
        <dbReference type="ChEBI" id="CHEBI:18420"/>
    </ligand>
</feature>
<keyword evidence="5" id="KW-0812">Transmembrane</keyword>
<dbReference type="AlphaFoldDB" id="A0A8K1CRD8"/>
<dbReference type="PROSITE" id="PS00108">
    <property type="entry name" value="PROTEIN_KINASE_ST"/>
    <property type="match status" value="1"/>
</dbReference>
<evidence type="ECO:0000256" key="3">
    <source>
        <dbReference type="PIRSR" id="PIRSR000615-3"/>
    </source>
</evidence>
<dbReference type="PANTHER" id="PTHR44329:SF214">
    <property type="entry name" value="PROTEIN KINASE DOMAIN-CONTAINING PROTEIN"/>
    <property type="match status" value="1"/>
</dbReference>
<feature type="binding site" evidence="3">
    <location>
        <position position="301"/>
    </location>
    <ligand>
        <name>Mg(2+)</name>
        <dbReference type="ChEBI" id="CHEBI:18420"/>
    </ligand>
</feature>
<keyword evidence="5" id="KW-0472">Membrane</keyword>
<keyword evidence="5" id="KW-1133">Transmembrane helix</keyword>
<dbReference type="InterPro" id="IPR051681">
    <property type="entry name" value="Ser/Thr_Kinases-Pseudokinases"/>
</dbReference>
<evidence type="ECO:0000256" key="1">
    <source>
        <dbReference type="PIRSR" id="PIRSR000615-1"/>
    </source>
</evidence>
<evidence type="ECO:0000313" key="7">
    <source>
        <dbReference type="EMBL" id="TMW67286.1"/>
    </source>
</evidence>
<dbReference type="GO" id="GO:0004674">
    <property type="term" value="F:protein serine/threonine kinase activity"/>
    <property type="evidence" value="ECO:0007669"/>
    <property type="project" value="TreeGrafter"/>
</dbReference>
<evidence type="ECO:0000256" key="2">
    <source>
        <dbReference type="PIRSR" id="PIRSR000615-2"/>
    </source>
</evidence>
<evidence type="ECO:0000256" key="4">
    <source>
        <dbReference type="SAM" id="MobiDB-lite"/>
    </source>
</evidence>
<dbReference type="GO" id="GO:0046872">
    <property type="term" value="F:metal ion binding"/>
    <property type="evidence" value="ECO:0007669"/>
    <property type="project" value="UniProtKB-KW"/>
</dbReference>
<protein>
    <recommendedName>
        <fullName evidence="6">Protein kinase domain-containing protein</fullName>
    </recommendedName>
</protein>
<dbReference type="PANTHER" id="PTHR44329">
    <property type="entry name" value="SERINE/THREONINE-PROTEIN KINASE TNNI3K-RELATED"/>
    <property type="match status" value="1"/>
</dbReference>
<dbReference type="InterPro" id="IPR011009">
    <property type="entry name" value="Kinase-like_dom_sf"/>
</dbReference>
<feature type="binding site" evidence="2">
    <location>
        <position position="287"/>
    </location>
    <ligand>
        <name>ATP</name>
        <dbReference type="ChEBI" id="CHEBI:30616"/>
    </ligand>
</feature>
<evidence type="ECO:0000259" key="6">
    <source>
        <dbReference type="PROSITE" id="PS50011"/>
    </source>
</evidence>
<dbReference type="SMART" id="SM00220">
    <property type="entry name" value="S_TKc"/>
    <property type="match status" value="1"/>
</dbReference>
<reference evidence="7" key="1">
    <citation type="submission" date="2019-03" db="EMBL/GenBank/DDBJ databases">
        <title>Long read genome sequence of the mycoparasitic Pythium oligandrum ATCC 38472 isolated from sugarbeet rhizosphere.</title>
        <authorList>
            <person name="Gaulin E."/>
        </authorList>
    </citation>
    <scope>NUCLEOTIDE SEQUENCE</scope>
    <source>
        <strain evidence="7">ATCC 38472_TT</strain>
    </source>
</reference>
<sequence length="427" mass="46379">MSSSGSGSGGGAGNTTRFLLARGLQSSSGSSSGSSSRAGPSIGADLVAGVPTPSPTPAETSTNSQTISVVAIVVISVGIVIVGIAVFMAVVWYRRIRKRHPRTSEVPQVLNAKSASYQIDTVTRLRGSVIGQNAMARNASSLWNDEELLSYHMRIEDLMDVRVIGSGGCGIVYLVKYRESRLLASKRLVRDQSTRQKSRALVAEIKLVAKLQHPCIVEFVGAAWTTESDLQALFEYMPNGDLRSYLDKTPQAPWDERKLIIAKDIVEALVYVHSFSPPLVHRDLKSRNVLLTEEMHGKLSDFGVSRYQSDNRTMTGGVGTSRWLAPEVINASGEYNHMCDIYSFGVLLSELDTHVIPFSDLRSPQGNPYPEVGILQLVSEGKLQPSFSASCPEYLVTLAKRCLSFDPSQRPSAIEIAYVLRTAGNAA</sequence>
<keyword evidence="2" id="KW-0067">ATP-binding</keyword>
<feature type="region of interest" description="Disordered" evidence="4">
    <location>
        <begin position="24"/>
        <end position="62"/>
    </location>
</feature>
<accession>A0A8K1CRD8</accession>
<dbReference type="InterPro" id="IPR001245">
    <property type="entry name" value="Ser-Thr/Tyr_kinase_cat_dom"/>
</dbReference>
<feature type="transmembrane region" description="Helical" evidence="5">
    <location>
        <begin position="67"/>
        <end position="93"/>
    </location>
</feature>
<dbReference type="PRINTS" id="PR00109">
    <property type="entry name" value="TYRKINASE"/>
</dbReference>
<keyword evidence="2" id="KW-0547">Nucleotide-binding</keyword>
<feature type="domain" description="Protein kinase" evidence="6">
    <location>
        <begin position="158"/>
        <end position="427"/>
    </location>
</feature>
<feature type="compositionally biased region" description="Low complexity" evidence="4">
    <location>
        <begin position="26"/>
        <end position="36"/>
    </location>
</feature>
<keyword evidence="3" id="KW-0460">Magnesium</keyword>
<proteinExistence type="predicted"/>
<evidence type="ECO:0000256" key="5">
    <source>
        <dbReference type="SAM" id="Phobius"/>
    </source>
</evidence>
<dbReference type="Gene3D" id="1.10.510.10">
    <property type="entry name" value="Transferase(Phosphotransferase) domain 1"/>
    <property type="match status" value="1"/>
</dbReference>
<dbReference type="Pfam" id="PF00069">
    <property type="entry name" value="Pkinase"/>
    <property type="match status" value="1"/>
</dbReference>
<dbReference type="PROSITE" id="PS50011">
    <property type="entry name" value="PROTEIN_KINASE_DOM"/>
    <property type="match status" value="1"/>
</dbReference>
<name>A0A8K1CRD8_PYTOL</name>
<dbReference type="SUPFAM" id="SSF56112">
    <property type="entry name" value="Protein kinase-like (PK-like)"/>
    <property type="match status" value="1"/>
</dbReference>
<organism evidence="7 8">
    <name type="scientific">Pythium oligandrum</name>
    <name type="common">Mycoparasitic fungus</name>
    <dbReference type="NCBI Taxonomy" id="41045"/>
    <lineage>
        <taxon>Eukaryota</taxon>
        <taxon>Sar</taxon>
        <taxon>Stramenopiles</taxon>
        <taxon>Oomycota</taxon>
        <taxon>Peronosporomycetes</taxon>
        <taxon>Pythiales</taxon>
        <taxon>Pythiaceae</taxon>
        <taxon>Pythium</taxon>
    </lineage>
</organism>
<dbReference type="Proteomes" id="UP000794436">
    <property type="component" value="Unassembled WGS sequence"/>
</dbReference>
<dbReference type="InterPro" id="IPR008271">
    <property type="entry name" value="Ser/Thr_kinase_AS"/>
</dbReference>
<dbReference type="OrthoDB" id="164695at2759"/>
<feature type="active site" description="Proton acceptor" evidence="1">
    <location>
        <position position="283"/>
    </location>
</feature>
<gene>
    <name evidence="7" type="ORF">Poli38472_012402</name>
</gene>
<evidence type="ECO:0000313" key="8">
    <source>
        <dbReference type="Proteomes" id="UP000794436"/>
    </source>
</evidence>
<dbReference type="InterPro" id="IPR000719">
    <property type="entry name" value="Prot_kinase_dom"/>
</dbReference>
<comment type="caution">
    <text evidence="7">The sequence shown here is derived from an EMBL/GenBank/DDBJ whole genome shotgun (WGS) entry which is preliminary data.</text>
</comment>
<dbReference type="EMBL" id="SPLM01000005">
    <property type="protein sequence ID" value="TMW67286.1"/>
    <property type="molecule type" value="Genomic_DNA"/>
</dbReference>
<keyword evidence="8" id="KW-1185">Reference proteome</keyword>